<keyword evidence="2" id="KW-0479">Metal-binding</keyword>
<reference evidence="9" key="1">
    <citation type="journal article" date="2019" name="Int. J. Syst. Evol. Microbiol.">
        <title>The Global Catalogue of Microorganisms (GCM) 10K type strain sequencing project: providing services to taxonomists for standard genome sequencing and annotation.</title>
        <authorList>
            <consortium name="The Broad Institute Genomics Platform"/>
            <consortium name="The Broad Institute Genome Sequencing Center for Infectious Disease"/>
            <person name="Wu L."/>
            <person name="Ma J."/>
        </authorList>
    </citation>
    <scope>NUCLEOTIDE SEQUENCE [LARGE SCALE GENOMIC DNA]</scope>
    <source>
        <strain evidence="9">CCM 7491</strain>
    </source>
</reference>
<proteinExistence type="inferred from homology"/>
<dbReference type="InterPro" id="IPR036922">
    <property type="entry name" value="Rieske_2Fe-2S_sf"/>
</dbReference>
<dbReference type="RefSeq" id="WP_380798034.1">
    <property type="nucleotide sequence ID" value="NZ_JBHRVU010000005.1"/>
</dbReference>
<evidence type="ECO:0000256" key="3">
    <source>
        <dbReference type="ARBA" id="ARBA00023004"/>
    </source>
</evidence>
<evidence type="ECO:0000256" key="2">
    <source>
        <dbReference type="ARBA" id="ARBA00022723"/>
    </source>
</evidence>
<dbReference type="EMBL" id="JBHRVU010000005">
    <property type="protein sequence ID" value="MFC3443328.1"/>
    <property type="molecule type" value="Genomic_DNA"/>
</dbReference>
<evidence type="ECO:0000256" key="6">
    <source>
        <dbReference type="ARBA" id="ARBA00038001"/>
    </source>
</evidence>
<keyword evidence="9" id="KW-1185">Reference proteome</keyword>
<evidence type="ECO:0000256" key="1">
    <source>
        <dbReference type="ARBA" id="ARBA00022714"/>
    </source>
</evidence>
<evidence type="ECO:0000259" key="7">
    <source>
        <dbReference type="PROSITE" id="PS51296"/>
    </source>
</evidence>
<dbReference type="PROSITE" id="PS51296">
    <property type="entry name" value="RIESKE"/>
    <property type="match status" value="1"/>
</dbReference>
<dbReference type="PANTHER" id="PTHR21496:SF0">
    <property type="entry name" value="RIESKE DOMAIN-CONTAINING PROTEIN"/>
    <property type="match status" value="1"/>
</dbReference>
<dbReference type="Pfam" id="PF00355">
    <property type="entry name" value="Rieske"/>
    <property type="match status" value="1"/>
</dbReference>
<keyword evidence="1" id="KW-0001">2Fe-2S</keyword>
<comment type="cofactor">
    <cofactor evidence="5">
        <name>[2Fe-2S] cluster</name>
        <dbReference type="ChEBI" id="CHEBI:190135"/>
    </cofactor>
</comment>
<organism evidence="8 9">
    <name type="scientific">Sphingobium rhizovicinum</name>
    <dbReference type="NCBI Taxonomy" id="432308"/>
    <lineage>
        <taxon>Bacteria</taxon>
        <taxon>Pseudomonadati</taxon>
        <taxon>Pseudomonadota</taxon>
        <taxon>Alphaproteobacteria</taxon>
        <taxon>Sphingomonadales</taxon>
        <taxon>Sphingomonadaceae</taxon>
        <taxon>Sphingobium</taxon>
    </lineage>
</organism>
<sequence length="124" mass="13536">MHPDASDPDGYIPLIAQDALVPGRVHAFVVRHWPIIVVRTADQVHALLNRCSHAAAPLDDARVRRDFLICPLHGAQFDLATGSCRSAGSGYLPIRTFPVRVTDGMIAVRVPDTQPTVDDLPLRP</sequence>
<name>A0ABV7NIL3_9SPHN</name>
<evidence type="ECO:0000256" key="5">
    <source>
        <dbReference type="ARBA" id="ARBA00034078"/>
    </source>
</evidence>
<evidence type="ECO:0000256" key="4">
    <source>
        <dbReference type="ARBA" id="ARBA00023014"/>
    </source>
</evidence>
<dbReference type="PANTHER" id="PTHR21496">
    <property type="entry name" value="FERREDOXIN-RELATED"/>
    <property type="match status" value="1"/>
</dbReference>
<comment type="caution">
    <text evidence="8">The sequence shown here is derived from an EMBL/GenBank/DDBJ whole genome shotgun (WGS) entry which is preliminary data.</text>
</comment>
<dbReference type="SUPFAM" id="SSF50022">
    <property type="entry name" value="ISP domain"/>
    <property type="match status" value="1"/>
</dbReference>
<keyword evidence="3" id="KW-0408">Iron</keyword>
<dbReference type="InterPro" id="IPR017941">
    <property type="entry name" value="Rieske_2Fe-2S"/>
</dbReference>
<comment type="similarity">
    <text evidence="6">Belongs to the bacterial ring-hydroxylating dioxygenase ferredoxin component family.</text>
</comment>
<dbReference type="Gene3D" id="2.102.10.10">
    <property type="entry name" value="Rieske [2Fe-2S] iron-sulphur domain"/>
    <property type="match status" value="1"/>
</dbReference>
<evidence type="ECO:0000313" key="8">
    <source>
        <dbReference type="EMBL" id="MFC3443328.1"/>
    </source>
</evidence>
<evidence type="ECO:0000313" key="9">
    <source>
        <dbReference type="Proteomes" id="UP001595681"/>
    </source>
</evidence>
<keyword evidence="4" id="KW-0411">Iron-sulfur</keyword>
<accession>A0ABV7NIL3</accession>
<gene>
    <name evidence="8" type="ORF">ACFOKF_19420</name>
</gene>
<protein>
    <submittedName>
        <fullName evidence="8">Rieske (2Fe-2S) protein</fullName>
    </submittedName>
</protein>
<feature type="domain" description="Rieske" evidence="7">
    <location>
        <begin position="12"/>
        <end position="108"/>
    </location>
</feature>
<dbReference type="Proteomes" id="UP001595681">
    <property type="component" value="Unassembled WGS sequence"/>
</dbReference>